<proteinExistence type="predicted"/>
<feature type="transmembrane region" description="Helical" evidence="1">
    <location>
        <begin position="353"/>
        <end position="373"/>
    </location>
</feature>
<keyword evidence="1" id="KW-0812">Transmembrane</keyword>
<keyword evidence="3" id="KW-1185">Reference proteome</keyword>
<dbReference type="PANTHER" id="PTHR48174">
    <property type="entry name" value="DUF946 FAMILY PROTEIN"/>
    <property type="match status" value="1"/>
</dbReference>
<keyword evidence="1" id="KW-0472">Membrane</keyword>
<dbReference type="OrthoDB" id="188042at2759"/>
<protein>
    <recommendedName>
        <fullName evidence="4">Vacuolar protein sorting-associated protein 62</fullName>
    </recommendedName>
</protein>
<dbReference type="InterPro" id="IPR009291">
    <property type="entry name" value="Vps62"/>
</dbReference>
<sequence>MAAVASMVGMAADTIPEFVTPPLVWLHSDDLFRPSDLLQHIRHTTPMINMEPLDGLPEITLENLALLNEKATGNGPVALTAKDDITAFPAWLYGETPGKTGKLENSTACVVILVESKHESSNLDAFYFYFYSYNRGVNITSVLPPIQGLLEGKLDREMYFGDHVGDWEYNMIRFRDGSPTGIYLSHHSDGSAYGWDDEALTIQNNRPLVYSAIGSHANWVSPGSHVHDSVILDHCNAGQQWDPVASAYFYRFNSTTSDLTRILQPGSAKKTSNLTSFIYFSGLWGDAQYPDDNPRQRTVPFFGLKRFVSGPTGPMSKQLVRKRLFPDHQQAKSWTQWGLHIFMALYPCCFRGWRAWVTGVMFMGLVICLVLGIRHIVRKYLLKAKGYNKVDSGADVPLDALRYRDDNHESRDVPS</sequence>
<dbReference type="EMBL" id="JAPEVB010000006">
    <property type="protein sequence ID" value="KAJ4386785.1"/>
    <property type="molecule type" value="Genomic_DNA"/>
</dbReference>
<accession>A0A9W9CSX3</accession>
<dbReference type="AlphaFoldDB" id="A0A9W9CSX3"/>
<evidence type="ECO:0008006" key="4">
    <source>
        <dbReference type="Google" id="ProtNLM"/>
    </source>
</evidence>
<keyword evidence="1" id="KW-1133">Transmembrane helix</keyword>
<comment type="caution">
    <text evidence="2">The sequence shown here is derived from an EMBL/GenBank/DDBJ whole genome shotgun (WGS) entry which is preliminary data.</text>
</comment>
<evidence type="ECO:0000256" key="1">
    <source>
        <dbReference type="SAM" id="Phobius"/>
    </source>
</evidence>
<reference evidence="2" key="1">
    <citation type="submission" date="2022-10" db="EMBL/GenBank/DDBJ databases">
        <title>Tapping the CABI collections for fungal endophytes: first genome assemblies for Collariella, Neodidymelliopsis, Ascochyta clinopodiicola, Didymella pomorum, Didymosphaeria variabile, Neocosmospora piperis and Neocucurbitaria cava.</title>
        <authorList>
            <person name="Hill R."/>
        </authorList>
    </citation>
    <scope>NUCLEOTIDE SEQUENCE</scope>
    <source>
        <strain evidence="2">IMI 355082</strain>
    </source>
</reference>
<evidence type="ECO:0000313" key="3">
    <source>
        <dbReference type="Proteomes" id="UP001140453"/>
    </source>
</evidence>
<organism evidence="2 3">
    <name type="scientific">Gnomoniopsis smithogilvyi</name>
    <dbReference type="NCBI Taxonomy" id="1191159"/>
    <lineage>
        <taxon>Eukaryota</taxon>
        <taxon>Fungi</taxon>
        <taxon>Dikarya</taxon>
        <taxon>Ascomycota</taxon>
        <taxon>Pezizomycotina</taxon>
        <taxon>Sordariomycetes</taxon>
        <taxon>Sordariomycetidae</taxon>
        <taxon>Diaporthales</taxon>
        <taxon>Gnomoniaceae</taxon>
        <taxon>Gnomoniopsis</taxon>
    </lineage>
</organism>
<dbReference type="Proteomes" id="UP001140453">
    <property type="component" value="Unassembled WGS sequence"/>
</dbReference>
<gene>
    <name evidence="2" type="ORF">N0V93_009683</name>
</gene>
<name>A0A9W9CSX3_9PEZI</name>
<dbReference type="PANTHER" id="PTHR48174:SF5">
    <property type="entry name" value="VACUOLAR PROTEIN SORTING-ASSOCIATED PROTEIN 62"/>
    <property type="match status" value="1"/>
</dbReference>
<dbReference type="Pfam" id="PF06101">
    <property type="entry name" value="Vps62"/>
    <property type="match status" value="1"/>
</dbReference>
<evidence type="ECO:0000313" key="2">
    <source>
        <dbReference type="EMBL" id="KAJ4386785.1"/>
    </source>
</evidence>